<reference evidence="3" key="1">
    <citation type="submission" date="2016-06" db="EMBL/GenBank/DDBJ databases">
        <title>Parallel loss of symbiosis genes in relatives of nitrogen-fixing non-legume Parasponia.</title>
        <authorList>
            <person name="Van Velzen R."/>
            <person name="Holmer R."/>
            <person name="Bu F."/>
            <person name="Rutten L."/>
            <person name="Van Zeijl A."/>
            <person name="Liu W."/>
            <person name="Santuari L."/>
            <person name="Cao Q."/>
            <person name="Sharma T."/>
            <person name="Shen D."/>
            <person name="Roswanjaya Y."/>
            <person name="Wardhani T."/>
            <person name="Kalhor M.S."/>
            <person name="Jansen J."/>
            <person name="Van den Hoogen J."/>
            <person name="Gungor B."/>
            <person name="Hartog M."/>
            <person name="Hontelez J."/>
            <person name="Verver J."/>
            <person name="Yang W.-C."/>
            <person name="Schijlen E."/>
            <person name="Repin R."/>
            <person name="Schilthuizen M."/>
            <person name="Schranz E."/>
            <person name="Heidstra R."/>
            <person name="Miyata K."/>
            <person name="Fedorova E."/>
            <person name="Kohlen W."/>
            <person name="Bisseling T."/>
            <person name="Smit S."/>
            <person name="Geurts R."/>
        </authorList>
    </citation>
    <scope>NUCLEOTIDE SEQUENCE [LARGE SCALE GENOMIC DNA]</scope>
    <source>
        <strain evidence="3">cv. WU1-14</strain>
    </source>
</reference>
<protein>
    <submittedName>
        <fullName evidence="2">Uncharacterized protein</fullName>
    </submittedName>
</protein>
<evidence type="ECO:0000256" key="1">
    <source>
        <dbReference type="SAM" id="MobiDB-lite"/>
    </source>
</evidence>
<feature type="compositionally biased region" description="Basic and acidic residues" evidence="1">
    <location>
        <begin position="64"/>
        <end position="80"/>
    </location>
</feature>
<organism evidence="2 3">
    <name type="scientific">Parasponia andersonii</name>
    <name type="common">Sponia andersonii</name>
    <dbReference type="NCBI Taxonomy" id="3476"/>
    <lineage>
        <taxon>Eukaryota</taxon>
        <taxon>Viridiplantae</taxon>
        <taxon>Streptophyta</taxon>
        <taxon>Embryophyta</taxon>
        <taxon>Tracheophyta</taxon>
        <taxon>Spermatophyta</taxon>
        <taxon>Magnoliopsida</taxon>
        <taxon>eudicotyledons</taxon>
        <taxon>Gunneridae</taxon>
        <taxon>Pentapetalae</taxon>
        <taxon>rosids</taxon>
        <taxon>fabids</taxon>
        <taxon>Rosales</taxon>
        <taxon>Cannabaceae</taxon>
        <taxon>Parasponia</taxon>
    </lineage>
</organism>
<dbReference type="EMBL" id="JXTB01000029">
    <property type="protein sequence ID" value="PON74366.1"/>
    <property type="molecule type" value="Genomic_DNA"/>
</dbReference>
<feature type="region of interest" description="Disordered" evidence="1">
    <location>
        <begin position="61"/>
        <end position="120"/>
    </location>
</feature>
<accession>A0A2P5DM60</accession>
<proteinExistence type="predicted"/>
<dbReference type="Proteomes" id="UP000237105">
    <property type="component" value="Unassembled WGS sequence"/>
</dbReference>
<feature type="compositionally biased region" description="Basic and acidic residues" evidence="1">
    <location>
        <begin position="111"/>
        <end position="120"/>
    </location>
</feature>
<evidence type="ECO:0000313" key="3">
    <source>
        <dbReference type="Proteomes" id="UP000237105"/>
    </source>
</evidence>
<sequence>MWSLLLVVKNDSVFLSNGFWAFLVSMLEQSNCTKSRVTKKTQLGKTTKYLLKKVSIELIGDSNRGNDRDENERQGQKEGDDVAPGAGTCTRDHTQAPGSAFQRVAGKTNRRRDGQARGLE</sequence>
<dbReference type="AlphaFoldDB" id="A0A2P5DM60"/>
<evidence type="ECO:0000313" key="2">
    <source>
        <dbReference type="EMBL" id="PON74366.1"/>
    </source>
</evidence>
<keyword evidence="3" id="KW-1185">Reference proteome</keyword>
<comment type="caution">
    <text evidence="2">The sequence shown here is derived from an EMBL/GenBank/DDBJ whole genome shotgun (WGS) entry which is preliminary data.</text>
</comment>
<gene>
    <name evidence="2" type="ORF">PanWU01x14_051980</name>
</gene>
<name>A0A2P5DM60_PARAD</name>